<dbReference type="PANTHER" id="PTHR43173:SF33">
    <property type="entry name" value="ASCUS WALL ENDO-1,3-ALPHA-GLUCANASE-RELATED"/>
    <property type="match status" value="1"/>
</dbReference>
<dbReference type="CDD" id="cd11577">
    <property type="entry name" value="GH71"/>
    <property type="match status" value="1"/>
</dbReference>
<proteinExistence type="predicted"/>
<organism evidence="1 2">
    <name type="scientific">Sclerotinia nivalis</name>
    <dbReference type="NCBI Taxonomy" id="352851"/>
    <lineage>
        <taxon>Eukaryota</taxon>
        <taxon>Fungi</taxon>
        <taxon>Dikarya</taxon>
        <taxon>Ascomycota</taxon>
        <taxon>Pezizomycotina</taxon>
        <taxon>Leotiomycetes</taxon>
        <taxon>Helotiales</taxon>
        <taxon>Sclerotiniaceae</taxon>
        <taxon>Sclerotinia</taxon>
    </lineage>
</organism>
<dbReference type="EMBL" id="JAPEIS010000006">
    <property type="protein sequence ID" value="KAJ8065146.1"/>
    <property type="molecule type" value="Genomic_DNA"/>
</dbReference>
<evidence type="ECO:0000313" key="1">
    <source>
        <dbReference type="EMBL" id="KAJ8065146.1"/>
    </source>
</evidence>
<dbReference type="PANTHER" id="PTHR43173">
    <property type="entry name" value="ABC1 FAMILY PROTEIN"/>
    <property type="match status" value="1"/>
</dbReference>
<name>A0A9X0DIU3_9HELO</name>
<dbReference type="InterPro" id="IPR051130">
    <property type="entry name" value="Mito_struct-func_regulator"/>
</dbReference>
<gene>
    <name evidence="1" type="ORF">OCU04_005858</name>
</gene>
<comment type="caution">
    <text evidence="1">The sequence shown here is derived from an EMBL/GenBank/DDBJ whole genome shotgun (WGS) entry which is preliminary data.</text>
</comment>
<sequence>MVGNTPSFTQADWATNIALAQSAHIDAFALNMAQGDSTNDAQVPLAFAAAEASGFSLFFYFDYAGNGAWPQSTVLSFLNKYISSSAYYHVGDKPFVSTFEGPVNAIDWIQIRAITNCLFYPDYSSLGAKAALLAGGGAQIDGLFSWAAWPWGNTDMDTYVDASYAQFLDDEFGGNGSDFSHYMMAISPWFFTNLPGYDKNWLWRGDRLWYDRWIQANYLQPEFVEILTWNDYGESHYIGPLDDRQYDAFDIGKAPYNYVLDMPHDGWRVLLPYLIDTYKNNISTITQEILVGWYRPNPVVGSSCATGDTSGNTHSQFQVEFQPGDIVQDNIFYSALLSGPGATVTVTISGNTVVSLHPIRLHFQLQREEADGDIHGGQVGGWAKTPFDGIGMYHGNVSMNGYTRAVTITLSRGGAVITGKDISTTCTDGIQNWNAWVGYAYGGKHHD</sequence>
<reference evidence="1" key="1">
    <citation type="submission" date="2022-11" db="EMBL/GenBank/DDBJ databases">
        <title>Genome Resource of Sclerotinia nivalis Strain SnTB1, a Plant Pathogen Isolated from American Ginseng.</title>
        <authorList>
            <person name="Fan S."/>
        </authorList>
    </citation>
    <scope>NUCLEOTIDE SEQUENCE</scope>
    <source>
        <strain evidence="1">SnTB1</strain>
    </source>
</reference>
<dbReference type="Pfam" id="PF03659">
    <property type="entry name" value="Glyco_hydro_71"/>
    <property type="match status" value="1"/>
</dbReference>
<dbReference type="GO" id="GO:0051118">
    <property type="term" value="F:glucan endo-1,3-alpha-glucosidase activity"/>
    <property type="evidence" value="ECO:0007669"/>
    <property type="project" value="InterPro"/>
</dbReference>
<protein>
    <recommendedName>
        <fullName evidence="3">Glycoside hydrolase family 71 protein</fullName>
    </recommendedName>
</protein>
<dbReference type="InterPro" id="IPR005197">
    <property type="entry name" value="Glyco_hydro_71"/>
</dbReference>
<keyword evidence="2" id="KW-1185">Reference proteome</keyword>
<evidence type="ECO:0008006" key="3">
    <source>
        <dbReference type="Google" id="ProtNLM"/>
    </source>
</evidence>
<evidence type="ECO:0000313" key="2">
    <source>
        <dbReference type="Proteomes" id="UP001152300"/>
    </source>
</evidence>
<dbReference type="Gene3D" id="3.20.20.80">
    <property type="entry name" value="Glycosidases"/>
    <property type="match status" value="1"/>
</dbReference>
<dbReference type="OrthoDB" id="1046782at2759"/>
<dbReference type="AlphaFoldDB" id="A0A9X0DIU3"/>
<dbReference type="Proteomes" id="UP001152300">
    <property type="component" value="Unassembled WGS sequence"/>
</dbReference>
<accession>A0A9X0DIU3</accession>